<dbReference type="PROSITE" id="PS50097">
    <property type="entry name" value="BTB"/>
    <property type="match status" value="1"/>
</dbReference>
<dbReference type="InterPro" id="IPR011333">
    <property type="entry name" value="SKP1/BTB/POZ_sf"/>
</dbReference>
<sequence>LALKDQTIVTLKVGPDAQSLSIHREMICQSSKYFTKAFKGGFKEAEEKCITLKDVEVLTAQRFMHWLYTNTLEDEDGGETGELSSLSALDLARLYVLGDRYDVPELRNQIMREL</sequence>
<evidence type="ECO:0000313" key="3">
    <source>
        <dbReference type="Proteomes" id="UP000504636"/>
    </source>
</evidence>
<feature type="non-terminal residue" evidence="2">
    <location>
        <position position="1"/>
    </location>
</feature>
<reference evidence="4" key="2">
    <citation type="submission" date="2020-04" db="EMBL/GenBank/DDBJ databases">
        <authorList>
            <consortium name="NCBI Genome Project"/>
        </authorList>
    </citation>
    <scope>NUCLEOTIDE SEQUENCE</scope>
    <source>
        <strain evidence="4">CBS 304.34</strain>
    </source>
</reference>
<dbReference type="InterPro" id="IPR000210">
    <property type="entry name" value="BTB/POZ_dom"/>
</dbReference>
<evidence type="ECO:0000313" key="4">
    <source>
        <dbReference type="RefSeq" id="XP_033571124.1"/>
    </source>
</evidence>
<proteinExistence type="predicted"/>
<dbReference type="SUPFAM" id="SSF54695">
    <property type="entry name" value="POZ domain"/>
    <property type="match status" value="1"/>
</dbReference>
<protein>
    <recommendedName>
        <fullName evidence="1">BTB domain-containing protein</fullName>
    </recommendedName>
</protein>
<dbReference type="Proteomes" id="UP000504636">
    <property type="component" value="Unplaced"/>
</dbReference>
<dbReference type="Gene3D" id="3.30.710.10">
    <property type="entry name" value="Potassium Channel Kv1.1, Chain A"/>
    <property type="match status" value="1"/>
</dbReference>
<dbReference type="RefSeq" id="XP_033571124.1">
    <property type="nucleotide sequence ID" value="XM_033714785.1"/>
</dbReference>
<name>A0A6A6Y649_9PEZI</name>
<dbReference type="CDD" id="cd18186">
    <property type="entry name" value="BTB_POZ_ZBTB_KLHL-like"/>
    <property type="match status" value="1"/>
</dbReference>
<dbReference type="AlphaFoldDB" id="A0A6A6Y649"/>
<accession>A0A6A6Y649</accession>
<feature type="domain" description="BTB" evidence="1">
    <location>
        <begin position="7"/>
        <end position="76"/>
    </location>
</feature>
<dbReference type="EMBL" id="MU003714">
    <property type="protein sequence ID" value="KAF2804160.1"/>
    <property type="molecule type" value="Genomic_DNA"/>
</dbReference>
<dbReference type="Pfam" id="PF00651">
    <property type="entry name" value="BTB"/>
    <property type="match status" value="1"/>
</dbReference>
<keyword evidence="3" id="KW-1185">Reference proteome</keyword>
<dbReference type="PANTHER" id="PTHR47843:SF2">
    <property type="entry name" value="BTB DOMAIN-CONTAINING PROTEIN"/>
    <property type="match status" value="1"/>
</dbReference>
<dbReference type="GeneID" id="54455678"/>
<reference evidence="4" key="3">
    <citation type="submission" date="2025-04" db="UniProtKB">
        <authorList>
            <consortium name="RefSeq"/>
        </authorList>
    </citation>
    <scope>IDENTIFICATION</scope>
    <source>
        <strain evidence="4">CBS 304.34</strain>
    </source>
</reference>
<evidence type="ECO:0000313" key="2">
    <source>
        <dbReference type="EMBL" id="KAF2804160.1"/>
    </source>
</evidence>
<gene>
    <name evidence="2 4" type="ORF">BDZ99DRAFT_368935</name>
</gene>
<dbReference type="PANTHER" id="PTHR47843">
    <property type="entry name" value="BTB DOMAIN-CONTAINING PROTEIN-RELATED"/>
    <property type="match status" value="1"/>
</dbReference>
<evidence type="ECO:0000259" key="1">
    <source>
        <dbReference type="PROSITE" id="PS50097"/>
    </source>
</evidence>
<dbReference type="SMART" id="SM00225">
    <property type="entry name" value="BTB"/>
    <property type="match status" value="1"/>
</dbReference>
<organism evidence="2">
    <name type="scientific">Mytilinidion resinicola</name>
    <dbReference type="NCBI Taxonomy" id="574789"/>
    <lineage>
        <taxon>Eukaryota</taxon>
        <taxon>Fungi</taxon>
        <taxon>Dikarya</taxon>
        <taxon>Ascomycota</taxon>
        <taxon>Pezizomycotina</taxon>
        <taxon>Dothideomycetes</taxon>
        <taxon>Pleosporomycetidae</taxon>
        <taxon>Mytilinidiales</taxon>
        <taxon>Mytilinidiaceae</taxon>
        <taxon>Mytilinidion</taxon>
    </lineage>
</organism>
<reference evidence="2 4" key="1">
    <citation type="journal article" date="2020" name="Stud. Mycol.">
        <title>101 Dothideomycetes genomes: a test case for predicting lifestyles and emergence of pathogens.</title>
        <authorList>
            <person name="Haridas S."/>
            <person name="Albert R."/>
            <person name="Binder M."/>
            <person name="Bloem J."/>
            <person name="Labutti K."/>
            <person name="Salamov A."/>
            <person name="Andreopoulos B."/>
            <person name="Baker S."/>
            <person name="Barry K."/>
            <person name="Bills G."/>
            <person name="Bluhm B."/>
            <person name="Cannon C."/>
            <person name="Castanera R."/>
            <person name="Culley D."/>
            <person name="Daum C."/>
            <person name="Ezra D."/>
            <person name="Gonzalez J."/>
            <person name="Henrissat B."/>
            <person name="Kuo A."/>
            <person name="Liang C."/>
            <person name="Lipzen A."/>
            <person name="Lutzoni F."/>
            <person name="Magnuson J."/>
            <person name="Mondo S."/>
            <person name="Nolan M."/>
            <person name="Ohm R."/>
            <person name="Pangilinan J."/>
            <person name="Park H.-J."/>
            <person name="Ramirez L."/>
            <person name="Alfaro M."/>
            <person name="Sun H."/>
            <person name="Tritt A."/>
            <person name="Yoshinaga Y."/>
            <person name="Zwiers L.-H."/>
            <person name="Turgeon B."/>
            <person name="Goodwin S."/>
            <person name="Spatafora J."/>
            <person name="Crous P."/>
            <person name="Grigoriev I."/>
        </authorList>
    </citation>
    <scope>NUCLEOTIDE SEQUENCE</scope>
    <source>
        <strain evidence="2 4">CBS 304.34</strain>
    </source>
</reference>
<feature type="non-terminal residue" evidence="2">
    <location>
        <position position="114"/>
    </location>
</feature>
<dbReference type="OrthoDB" id="194443at2759"/>